<protein>
    <recommendedName>
        <fullName evidence="1 3">chorismate mutase</fullName>
        <ecNumber evidence="1 3">5.4.99.5</ecNumber>
    </recommendedName>
</protein>
<dbReference type="InParanoid" id="D1C4Y7"/>
<dbReference type="PROSITE" id="PS51167">
    <property type="entry name" value="CHORISMATE_MUT_1"/>
    <property type="match status" value="1"/>
</dbReference>
<dbReference type="Gene3D" id="3.30.1330.40">
    <property type="entry name" value="RutC-like"/>
    <property type="match status" value="1"/>
</dbReference>
<evidence type="ECO:0000256" key="2">
    <source>
        <dbReference type="PIRSR" id="PIRSR005965-1"/>
    </source>
</evidence>
<reference evidence="4 5" key="2">
    <citation type="journal article" date="2010" name="Stand. Genomic Sci.">
        <title>Complete genome sequence of Desulfohalobium retbaense type strain (HR(100)).</title>
        <authorList>
            <person name="Spring S."/>
            <person name="Nolan M."/>
            <person name="Lapidus A."/>
            <person name="Glavina Del Rio T."/>
            <person name="Copeland A."/>
            <person name="Tice H."/>
            <person name="Cheng J.F."/>
            <person name="Lucas S."/>
            <person name="Land M."/>
            <person name="Chen F."/>
            <person name="Bruce D."/>
            <person name="Goodwin L."/>
            <person name="Pitluck S."/>
            <person name="Ivanova N."/>
            <person name="Mavromatis K."/>
            <person name="Mikhailova N."/>
            <person name="Pati A."/>
            <person name="Chen A."/>
            <person name="Palaniappan K."/>
            <person name="Hauser L."/>
            <person name="Chang Y.J."/>
            <person name="Jeffries C.D."/>
            <person name="Munk C."/>
            <person name="Kiss H."/>
            <person name="Chain P."/>
            <person name="Han C."/>
            <person name="Brettin T."/>
            <person name="Detter J.C."/>
            <person name="Schuler E."/>
            <person name="Goker M."/>
            <person name="Rohde M."/>
            <person name="Bristow J."/>
            <person name="Eisen J.A."/>
            <person name="Markowitz V."/>
            <person name="Hugenholtz P."/>
            <person name="Kyrpides N.C."/>
            <person name="Klenk H.P."/>
        </authorList>
    </citation>
    <scope>NUCLEOTIDE SEQUENCE [LARGE SCALE GENOMIC DNA]</scope>
    <source>
        <strain evidence="5">ATCC 49802 / DSM 20745 / S 6022</strain>
    </source>
</reference>
<dbReference type="PANTHER" id="PTHR21164:SF0">
    <property type="entry name" value="CHORISMATE MUTASE AROH"/>
    <property type="match status" value="1"/>
</dbReference>
<dbReference type="GO" id="GO:0046417">
    <property type="term" value="P:chorismate metabolic process"/>
    <property type="evidence" value="ECO:0007669"/>
    <property type="project" value="TreeGrafter"/>
</dbReference>
<sequence>MLRCRGIRGATTADRNTAEDILEATRELLATMIEANDIAAEDVASIIFTTTPDLNATFPAIAARDYGWDMVPLLCTHEMDVPGALDHVVRILMHVNTEKSPSEIRHVYLRRARELRPEWAYEPNGRSV</sequence>
<gene>
    <name evidence="4" type="ordered locus">Sthe_1871</name>
</gene>
<keyword evidence="2 3" id="KW-0057">Aromatic amino acid biosynthesis</keyword>
<keyword evidence="3" id="KW-0413">Isomerase</keyword>
<dbReference type="eggNOG" id="COG4401">
    <property type="taxonomic scope" value="Bacteria"/>
</dbReference>
<dbReference type="RefSeq" id="WP_012872350.1">
    <property type="nucleotide sequence ID" value="NC_013523.1"/>
</dbReference>
<organism evidence="4 5">
    <name type="scientific">Sphaerobacter thermophilus (strain ATCC 49802 / DSM 20745 / KCCM 41009 / NCIMB 13125 / S 6022)</name>
    <dbReference type="NCBI Taxonomy" id="479434"/>
    <lineage>
        <taxon>Bacteria</taxon>
        <taxon>Pseudomonadati</taxon>
        <taxon>Thermomicrobiota</taxon>
        <taxon>Thermomicrobia</taxon>
        <taxon>Sphaerobacterales</taxon>
        <taxon>Sphaerobacterineae</taxon>
        <taxon>Sphaerobacteraceae</taxon>
        <taxon>Sphaerobacter</taxon>
    </lineage>
</organism>
<feature type="binding site" evidence="2">
    <location>
        <position position="8"/>
    </location>
    <ligand>
        <name>prephenate</name>
        <dbReference type="ChEBI" id="CHEBI:29934"/>
    </ligand>
</feature>
<name>D1C4Y7_SPHTD</name>
<dbReference type="FunCoup" id="D1C4Y7">
    <property type="interactions" value="80"/>
</dbReference>
<dbReference type="InterPro" id="IPR008243">
    <property type="entry name" value="Chorismate_mutase_AroH"/>
</dbReference>
<evidence type="ECO:0000256" key="3">
    <source>
        <dbReference type="PROSITE-ProRule" id="PRU00514"/>
    </source>
</evidence>
<keyword evidence="2 3" id="KW-0028">Amino-acid biosynthesis</keyword>
<dbReference type="GO" id="GO:0004106">
    <property type="term" value="F:chorismate mutase activity"/>
    <property type="evidence" value="ECO:0007669"/>
    <property type="project" value="UniProtKB-UniRule"/>
</dbReference>
<dbReference type="Pfam" id="PF07736">
    <property type="entry name" value="CM_1"/>
    <property type="match status" value="1"/>
</dbReference>
<dbReference type="Proteomes" id="UP000002027">
    <property type="component" value="Chromosome 1"/>
</dbReference>
<evidence type="ECO:0000256" key="1">
    <source>
        <dbReference type="NCBIfam" id="TIGR01796"/>
    </source>
</evidence>
<feature type="binding site" evidence="2">
    <location>
        <position position="90"/>
    </location>
    <ligand>
        <name>prephenate</name>
        <dbReference type="ChEBI" id="CHEBI:29934"/>
    </ligand>
</feature>
<dbReference type="GO" id="GO:0008652">
    <property type="term" value="P:amino acid biosynthetic process"/>
    <property type="evidence" value="ECO:0007669"/>
    <property type="project" value="UniProtKB-UniRule"/>
</dbReference>
<evidence type="ECO:0000313" key="5">
    <source>
        <dbReference type="Proteomes" id="UP000002027"/>
    </source>
</evidence>
<dbReference type="AlphaFoldDB" id="D1C4Y7"/>
<dbReference type="EMBL" id="CP001823">
    <property type="protein sequence ID" value="ACZ39304.1"/>
    <property type="molecule type" value="Genomic_DNA"/>
</dbReference>
<dbReference type="STRING" id="479434.Sthe_1871"/>
<comment type="catalytic activity">
    <reaction evidence="3">
        <text>chorismate = prephenate</text>
        <dbReference type="Rhea" id="RHEA:13897"/>
        <dbReference type="ChEBI" id="CHEBI:29748"/>
        <dbReference type="ChEBI" id="CHEBI:29934"/>
        <dbReference type="EC" id="5.4.99.5"/>
    </reaction>
</comment>
<dbReference type="PIRSF" id="PIRSF005965">
    <property type="entry name" value="Chor_mut_AroH"/>
    <property type="match status" value="1"/>
</dbReference>
<dbReference type="KEGG" id="sti:Sthe_1871"/>
<dbReference type="NCBIfam" id="TIGR01796">
    <property type="entry name" value="CM_mono_aroH"/>
    <property type="match status" value="1"/>
</dbReference>
<dbReference type="CDD" id="cd02185">
    <property type="entry name" value="AroH"/>
    <property type="match status" value="1"/>
</dbReference>
<proteinExistence type="predicted"/>
<dbReference type="GO" id="GO:0009073">
    <property type="term" value="P:aromatic amino acid family biosynthetic process"/>
    <property type="evidence" value="ECO:0007669"/>
    <property type="project" value="UniProtKB-UniRule"/>
</dbReference>
<dbReference type="HOGENOM" id="CLU_133236_1_0_0"/>
<reference evidence="5" key="1">
    <citation type="submission" date="2009-11" db="EMBL/GenBank/DDBJ databases">
        <title>The complete chromosome 1 of Sphaerobacter thermophilus DSM 20745.</title>
        <authorList>
            <person name="Lucas S."/>
            <person name="Copeland A."/>
            <person name="Lapidus A."/>
            <person name="Glavina del Rio T."/>
            <person name="Dalin E."/>
            <person name="Tice H."/>
            <person name="Bruce D."/>
            <person name="Goodwin L."/>
            <person name="Pitluck S."/>
            <person name="Kyrpides N."/>
            <person name="Mavromatis K."/>
            <person name="Ivanova N."/>
            <person name="Mikhailova N."/>
            <person name="LaButti K.M."/>
            <person name="Clum A."/>
            <person name="Sun H.I."/>
            <person name="Brettin T."/>
            <person name="Detter J.C."/>
            <person name="Han C."/>
            <person name="Larimer F."/>
            <person name="Land M."/>
            <person name="Hauser L."/>
            <person name="Markowitz V."/>
            <person name="Cheng J.F."/>
            <person name="Hugenholtz P."/>
            <person name="Woyke T."/>
            <person name="Wu D."/>
            <person name="Steenblock K."/>
            <person name="Schneider S."/>
            <person name="Pukall R."/>
            <person name="Goeker M."/>
            <person name="Klenk H.P."/>
            <person name="Eisen J.A."/>
        </authorList>
    </citation>
    <scope>NUCLEOTIDE SEQUENCE [LARGE SCALE GENOMIC DNA]</scope>
    <source>
        <strain evidence="5">ATCC 49802 / DSM 20745 / S 6022</strain>
    </source>
</reference>
<accession>D1C4Y7</accession>
<evidence type="ECO:0000313" key="4">
    <source>
        <dbReference type="EMBL" id="ACZ39304.1"/>
    </source>
</evidence>
<dbReference type="InterPro" id="IPR035959">
    <property type="entry name" value="RutC-like_sf"/>
</dbReference>
<dbReference type="OrthoDB" id="9802232at2"/>
<dbReference type="PANTHER" id="PTHR21164">
    <property type="entry name" value="CHORISMATE MUTASE"/>
    <property type="match status" value="1"/>
</dbReference>
<feature type="binding site" evidence="2">
    <location>
        <position position="108"/>
    </location>
    <ligand>
        <name>prephenate</name>
        <dbReference type="ChEBI" id="CHEBI:29934"/>
    </ligand>
</feature>
<dbReference type="SUPFAM" id="SSF55298">
    <property type="entry name" value="YjgF-like"/>
    <property type="match status" value="1"/>
</dbReference>
<dbReference type="EC" id="5.4.99.5" evidence="1 3"/>
<keyword evidence="5" id="KW-1185">Reference proteome</keyword>